<gene>
    <name evidence="5" type="ORF">MGAL_10B019812</name>
</gene>
<evidence type="ECO:0000313" key="5">
    <source>
        <dbReference type="EMBL" id="VDI76669.1"/>
    </source>
</evidence>
<reference evidence="5" key="1">
    <citation type="submission" date="2018-11" db="EMBL/GenBank/DDBJ databases">
        <authorList>
            <person name="Alioto T."/>
            <person name="Alioto T."/>
        </authorList>
    </citation>
    <scope>NUCLEOTIDE SEQUENCE</scope>
</reference>
<name>A0A8B6H9X7_MYTGA</name>
<evidence type="ECO:0000256" key="2">
    <source>
        <dbReference type="ARBA" id="ARBA00023157"/>
    </source>
</evidence>
<evidence type="ECO:0000259" key="4">
    <source>
        <dbReference type="Pfam" id="PF23283"/>
    </source>
</evidence>
<dbReference type="AlphaFoldDB" id="A0A8B6H9X7"/>
<comment type="caution">
    <text evidence="5">The sequence shown here is derived from an EMBL/GenBank/DDBJ whole genome shotgun (WGS) entry which is preliminary data.</text>
</comment>
<dbReference type="Proteomes" id="UP000596742">
    <property type="component" value="Unassembled WGS sequence"/>
</dbReference>
<dbReference type="OrthoDB" id="6131209at2759"/>
<keyword evidence="2" id="KW-1015">Disulfide bond</keyword>
<dbReference type="PANTHER" id="PTHR36191:SF4">
    <property type="entry name" value="VWFD DOMAIN-CONTAINING PROTEIN"/>
    <property type="match status" value="1"/>
</dbReference>
<dbReference type="EMBL" id="UYJE01009781">
    <property type="protein sequence ID" value="VDI76669.1"/>
    <property type="molecule type" value="Genomic_DNA"/>
</dbReference>
<dbReference type="PANTHER" id="PTHR36191">
    <property type="entry name" value="ENDO/EXONUCLEASE/PHOSPHATASE DOMAIN-CONTAINING PROTEIN-RELATED"/>
    <property type="match status" value="1"/>
</dbReference>
<evidence type="ECO:0000313" key="6">
    <source>
        <dbReference type="Proteomes" id="UP000596742"/>
    </source>
</evidence>
<organism evidence="5 6">
    <name type="scientific">Mytilus galloprovincialis</name>
    <name type="common">Mediterranean mussel</name>
    <dbReference type="NCBI Taxonomy" id="29158"/>
    <lineage>
        <taxon>Eukaryota</taxon>
        <taxon>Metazoa</taxon>
        <taxon>Spiralia</taxon>
        <taxon>Lophotrochozoa</taxon>
        <taxon>Mollusca</taxon>
        <taxon>Bivalvia</taxon>
        <taxon>Autobranchia</taxon>
        <taxon>Pteriomorphia</taxon>
        <taxon>Mytilida</taxon>
        <taxon>Mytiloidea</taxon>
        <taxon>Mytilidae</taxon>
        <taxon>Mytilinae</taxon>
        <taxon>Mytilus</taxon>
    </lineage>
</organism>
<keyword evidence="3" id="KW-0812">Transmembrane</keyword>
<keyword evidence="1" id="KW-0732">Signal</keyword>
<dbReference type="InterPro" id="IPR057774">
    <property type="entry name" value="D8C_UMOD/GP2/OIT3-like"/>
</dbReference>
<evidence type="ECO:0000256" key="3">
    <source>
        <dbReference type="SAM" id="Phobius"/>
    </source>
</evidence>
<accession>A0A8B6H9X7</accession>
<proteinExistence type="predicted"/>
<feature type="domain" description="UMOD/GP2/OIT3-like D8C" evidence="4">
    <location>
        <begin position="62"/>
        <end position="140"/>
    </location>
</feature>
<feature type="transmembrane region" description="Helical" evidence="3">
    <location>
        <begin position="457"/>
        <end position="479"/>
    </location>
</feature>
<protein>
    <recommendedName>
        <fullName evidence="4">UMOD/GP2/OIT3-like D8C domain-containing protein</fullName>
    </recommendedName>
</protein>
<dbReference type="Pfam" id="PF23283">
    <property type="entry name" value="D8C_UMOD"/>
    <property type="match status" value="1"/>
</dbReference>
<keyword evidence="6" id="KW-1185">Reference proteome</keyword>
<evidence type="ECO:0000256" key="1">
    <source>
        <dbReference type="ARBA" id="ARBA00022729"/>
    </source>
</evidence>
<sequence>MKQLFYSRATLYQIVLRYFPSANPCRDYVELDDWRRSVSNGDTYQLCDTFLVPGWYRVISQAGQEMPTECIRGGFRCGTTDTVWMNGTFPDAEEVKNVTACASDYNDNCCANSYDIQVKNCSGYYVYNLVPTKSCPQAYCFGYELPCPLGETSPTNFTPGCKYDACLKINHNEINDWRRSVANNNTLPAICDSFLKTGWYRPTSKAGQYMPTECPLNAFTCGTTHPIWMNGVFPESGETNNVIACSVGYTNDCCLNQYDIQVKNCSHFLLYNLKSTKNCPEAYCFGSELPCAEGEISENGFSPGCKIDPCHAVNYKVIKGQEKRTSNYTLQPDEDPIDDSHLPTSFYRFDSQTGNDIVNEEQAMFQCGTKFPIYMIGSIPNVTDQTVSRRFCMSGYNGSCEHESQIKIQNCGNFRVYFLKPSPLKDSGYCAGTLPIQTNQDKPVVPDAKKTIDDDDLPWIVTVAVLGLVCTILTGIILVKKLLAKTRVHEELPPPSYSSVNVNKPPILHDIHASIPQK</sequence>
<keyword evidence="3" id="KW-1133">Transmembrane helix</keyword>
<keyword evidence="3" id="KW-0472">Membrane</keyword>